<dbReference type="AlphaFoldDB" id="A0A2V0NLG4"/>
<dbReference type="PROSITE" id="PS51257">
    <property type="entry name" value="PROKAR_LIPOPROTEIN"/>
    <property type="match status" value="1"/>
</dbReference>
<organism evidence="2 3">
    <name type="scientific">Raphidocelis subcapitata</name>
    <dbReference type="NCBI Taxonomy" id="307507"/>
    <lineage>
        <taxon>Eukaryota</taxon>
        <taxon>Viridiplantae</taxon>
        <taxon>Chlorophyta</taxon>
        <taxon>core chlorophytes</taxon>
        <taxon>Chlorophyceae</taxon>
        <taxon>CS clade</taxon>
        <taxon>Sphaeropleales</taxon>
        <taxon>Selenastraceae</taxon>
        <taxon>Raphidocelis</taxon>
    </lineage>
</organism>
<gene>
    <name evidence="2" type="ORF">Rsub_00641</name>
</gene>
<evidence type="ECO:0008006" key="4">
    <source>
        <dbReference type="Google" id="ProtNLM"/>
    </source>
</evidence>
<protein>
    <recommendedName>
        <fullName evidence="4">Phytase-like domain-containing protein</fullName>
    </recommendedName>
</protein>
<sequence>MSPRSVWRAQPRASRAALLVALVISSACGAAARSSPINCANSTYTWSEIENGFGDRVSFNRNGGILGVHSQGNTTNRSGAYVLQYGGKDCEYKTPPIKLEPPAGVNASAVEFGSSITVDATGKTVLVITDEQRLPVAASNMVNLGFVYAADGAPTSKTLNYSLSATISVEIIVDPLAFGDGNWTELEINDATGAISDNGKIIVIAYMLALYRPNETDPTPGEMIAKDLPGAAIVLEAKKAGGPYEQIALLSAPDPLVEKGTFGRDLALSGDGKTIALSEDNATSVYIYKRSTKDPAVFPLYQVLTDVIPVGGQVEDLALDKTGKVLAQFYALPDPEPAPAAVPDPENPDTGAIIMWVLKPGTPASNKTFVKSCQTENLPVDADGLDMAFIAGYQRVGVGFASYGMQIWDYKLSDLKKDPPVCPGKPATEIKPQQIFPEIQDFAEAISLSSDGKTAVLGFEVENMLVFQSLKPPAYYIREQQA</sequence>
<keyword evidence="1" id="KW-0732">Signal</keyword>
<proteinExistence type="predicted"/>
<feature type="signal peptide" evidence="1">
    <location>
        <begin position="1"/>
        <end position="32"/>
    </location>
</feature>
<comment type="caution">
    <text evidence="2">The sequence shown here is derived from an EMBL/GenBank/DDBJ whole genome shotgun (WGS) entry which is preliminary data.</text>
</comment>
<accession>A0A2V0NLG4</accession>
<dbReference type="EMBL" id="BDRX01000003">
    <property type="protein sequence ID" value="GBF87929.1"/>
    <property type="molecule type" value="Genomic_DNA"/>
</dbReference>
<dbReference type="InParanoid" id="A0A2V0NLG4"/>
<dbReference type="SUPFAM" id="SSF82171">
    <property type="entry name" value="DPP6 N-terminal domain-like"/>
    <property type="match status" value="1"/>
</dbReference>
<feature type="chain" id="PRO_5015955437" description="Phytase-like domain-containing protein" evidence="1">
    <location>
        <begin position="33"/>
        <end position="482"/>
    </location>
</feature>
<dbReference type="Proteomes" id="UP000247498">
    <property type="component" value="Unassembled WGS sequence"/>
</dbReference>
<name>A0A2V0NLG4_9CHLO</name>
<evidence type="ECO:0000256" key="1">
    <source>
        <dbReference type="SAM" id="SignalP"/>
    </source>
</evidence>
<evidence type="ECO:0000313" key="2">
    <source>
        <dbReference type="EMBL" id="GBF87929.1"/>
    </source>
</evidence>
<keyword evidence="3" id="KW-1185">Reference proteome</keyword>
<reference evidence="2 3" key="1">
    <citation type="journal article" date="2018" name="Sci. Rep.">
        <title>Raphidocelis subcapitata (=Pseudokirchneriella subcapitata) provides an insight into genome evolution and environmental adaptations in the Sphaeropleales.</title>
        <authorList>
            <person name="Suzuki S."/>
            <person name="Yamaguchi H."/>
            <person name="Nakajima N."/>
            <person name="Kawachi M."/>
        </authorList>
    </citation>
    <scope>NUCLEOTIDE SEQUENCE [LARGE SCALE GENOMIC DNA]</scope>
    <source>
        <strain evidence="2 3">NIES-35</strain>
    </source>
</reference>
<evidence type="ECO:0000313" key="3">
    <source>
        <dbReference type="Proteomes" id="UP000247498"/>
    </source>
</evidence>